<dbReference type="GO" id="GO:0017177">
    <property type="term" value="C:glucosidase II complex"/>
    <property type="evidence" value="ECO:0000318"/>
    <property type="project" value="GO_Central"/>
</dbReference>
<dbReference type="Bgee" id="ENSLOCG00000012571">
    <property type="expression patterns" value="Expressed in ovary and 12 other cell types or tissues"/>
</dbReference>
<keyword evidence="4" id="KW-1015">Disulfide bond</keyword>
<reference evidence="7" key="3">
    <citation type="submission" date="2025-09" db="UniProtKB">
        <authorList>
            <consortium name="Ensembl"/>
        </authorList>
    </citation>
    <scope>IDENTIFICATION</scope>
</reference>
<dbReference type="GO" id="GO:0006491">
    <property type="term" value="P:N-glycan processing"/>
    <property type="evidence" value="ECO:0000318"/>
    <property type="project" value="GO_Central"/>
</dbReference>
<keyword evidence="5" id="KW-0175">Coiled coil</keyword>
<dbReference type="EMBL" id="AHAT01001835">
    <property type="status" value="NOT_ANNOTATED_CDS"/>
    <property type="molecule type" value="Genomic_DNA"/>
</dbReference>
<dbReference type="SUPFAM" id="SSF50911">
    <property type="entry name" value="Mannose 6-phosphate receptor domain"/>
    <property type="match status" value="1"/>
</dbReference>
<sequence length="458" mass="52527">MQYHIIIAMTIWFTAYVDSRKIRGISLAYRRFYKEKTSFLCIDGSKLIPFDQVNDDYCDCPDGSDEPGTAACSNGRFYCTNLGFRPHYIPSSRVNDGICDCCDASDEYNSQTHCPSTCRKLGQRQRAEVENQIRSVNEGLHLKQQLIKDGINMWHEKQNQLNDLRRVSENLHRKLEEEKKAKLEAEAHKDDVMGYQKLDGYGSKRQKFEDDAPQNIFQQLDSNKDGWVAAVEVQAQVELFQDDRHQLTETEAVDLLGGSNQVDFASFQETLFSRMKSNDKIKIKDRPSKLDNDPLVQAAIRAAEKANADLKKVEDAYETVKMEIRDLEEMLSTDYGSNKEFIYLQNQCFEMTVYEYTYMFCPFNQVTQKGSTGTETIVLGKWHSWAGSIGNKYSKMKFDKGQPCWQGPARSATVTLMCGTETVLKSVKEPSKCQYFMEFQTPAACQPLQPKRNVHNEL</sequence>
<accession>W5N4B6</accession>
<dbReference type="PROSITE" id="PS00018">
    <property type="entry name" value="EF_HAND_1"/>
    <property type="match status" value="1"/>
</dbReference>
<organism evidence="7 8">
    <name type="scientific">Lepisosteus oculatus</name>
    <name type="common">Spotted gar</name>
    <dbReference type="NCBI Taxonomy" id="7918"/>
    <lineage>
        <taxon>Eukaryota</taxon>
        <taxon>Metazoa</taxon>
        <taxon>Chordata</taxon>
        <taxon>Craniata</taxon>
        <taxon>Vertebrata</taxon>
        <taxon>Euteleostomi</taxon>
        <taxon>Actinopterygii</taxon>
        <taxon>Neopterygii</taxon>
        <taxon>Holostei</taxon>
        <taxon>Semionotiformes</taxon>
        <taxon>Lepisosteidae</taxon>
        <taxon>Lepisosteus</taxon>
    </lineage>
</organism>
<dbReference type="InterPro" id="IPR002172">
    <property type="entry name" value="LDrepeatLR_classA_rpt"/>
</dbReference>
<dbReference type="OrthoDB" id="28322at2759"/>
<dbReference type="OMA" id="KHESASH"/>
<evidence type="ECO:0000259" key="6">
    <source>
        <dbReference type="PROSITE" id="PS51914"/>
    </source>
</evidence>
<evidence type="ECO:0000256" key="2">
    <source>
        <dbReference type="ARBA" id="ARBA00022729"/>
    </source>
</evidence>
<dbReference type="EMBL" id="AHAT01001838">
    <property type="status" value="NOT_ANNOTATED_CDS"/>
    <property type="molecule type" value="Genomic_DNA"/>
</dbReference>
<dbReference type="Ensembl" id="ENSLOCT00000015504.1">
    <property type="protein sequence ID" value="ENSLOCP00000015475.1"/>
    <property type="gene ID" value="ENSLOCG00000012571.1"/>
</dbReference>
<dbReference type="Pfam" id="PF12999">
    <property type="entry name" value="PRKCSH-like"/>
    <property type="match status" value="1"/>
</dbReference>
<dbReference type="InParanoid" id="W5N4B6"/>
<name>W5N4B6_LEPOC</name>
<reference evidence="7" key="2">
    <citation type="submission" date="2025-08" db="UniProtKB">
        <authorList>
            <consortium name="Ensembl"/>
        </authorList>
    </citation>
    <scope>IDENTIFICATION</scope>
</reference>
<evidence type="ECO:0000256" key="4">
    <source>
        <dbReference type="ARBA" id="ARBA00023157"/>
    </source>
</evidence>
<dbReference type="GO" id="GO:0001889">
    <property type="term" value="P:liver development"/>
    <property type="evidence" value="ECO:0000318"/>
    <property type="project" value="GO_Central"/>
</dbReference>
<evidence type="ECO:0000256" key="5">
    <source>
        <dbReference type="SAM" id="Coils"/>
    </source>
</evidence>
<dbReference type="InterPro" id="IPR028146">
    <property type="entry name" value="PRKCSH_N"/>
</dbReference>
<dbReference type="Pfam" id="PF13015">
    <property type="entry name" value="PRKCSH_1"/>
    <property type="match status" value="1"/>
</dbReference>
<dbReference type="AlphaFoldDB" id="W5N4B6"/>
<dbReference type="EMBL" id="AHAT01001836">
    <property type="status" value="NOT_ANNOTATED_CDS"/>
    <property type="molecule type" value="Genomic_DNA"/>
</dbReference>
<protein>
    <recommendedName>
        <fullName evidence="1">Glucosidase 2 subunit beta</fullName>
    </recommendedName>
</protein>
<dbReference type="PANTHER" id="PTHR12630:SF22">
    <property type="entry name" value="GLUCOSIDASE 2 SUBUNIT BETA"/>
    <property type="match status" value="1"/>
</dbReference>
<feature type="coiled-coil region" evidence="5">
    <location>
        <begin position="158"/>
        <end position="188"/>
    </location>
</feature>
<dbReference type="InterPro" id="IPR039794">
    <property type="entry name" value="Gtb1-like"/>
</dbReference>
<reference evidence="8" key="1">
    <citation type="submission" date="2011-12" db="EMBL/GenBank/DDBJ databases">
        <title>The Draft Genome of Lepisosteus oculatus.</title>
        <authorList>
            <consortium name="The Broad Institute Genome Assembly &amp; Analysis Group"/>
            <consortium name="Computational R&amp;D Group"/>
            <consortium name="and Sequencing Platform"/>
            <person name="Di Palma F."/>
            <person name="Alfoldi J."/>
            <person name="Johnson J."/>
            <person name="Berlin A."/>
            <person name="Gnerre S."/>
            <person name="Jaffe D."/>
            <person name="MacCallum I."/>
            <person name="Young S."/>
            <person name="Walker B.J."/>
            <person name="Lander E.S."/>
            <person name="Lindblad-Toh K."/>
        </authorList>
    </citation>
    <scope>NUCLEOTIDE SEQUENCE [LARGE SCALE GENOMIC DNA]</scope>
</reference>
<dbReference type="PROSITE" id="PS51914">
    <property type="entry name" value="MRH"/>
    <property type="match status" value="1"/>
</dbReference>
<feature type="coiled-coil region" evidence="5">
    <location>
        <begin position="296"/>
        <end position="330"/>
    </location>
</feature>
<evidence type="ECO:0000313" key="7">
    <source>
        <dbReference type="Ensembl" id="ENSLOCP00000015475.1"/>
    </source>
</evidence>
<dbReference type="InterPro" id="IPR036055">
    <property type="entry name" value="LDL_receptor-like_sf"/>
</dbReference>
<dbReference type="InterPro" id="IPR044865">
    <property type="entry name" value="MRH_dom"/>
</dbReference>
<evidence type="ECO:0000256" key="1">
    <source>
        <dbReference type="ARBA" id="ARBA00022387"/>
    </source>
</evidence>
<evidence type="ECO:0000256" key="3">
    <source>
        <dbReference type="ARBA" id="ARBA00022824"/>
    </source>
</evidence>
<dbReference type="STRING" id="7918.ENSLOCP00000015475"/>
<dbReference type="HOGENOM" id="CLU_016834_1_0_1"/>
<keyword evidence="3" id="KW-0256">Endoplasmic reticulum</keyword>
<dbReference type="EMBL" id="AHAT01001839">
    <property type="status" value="NOT_ANNOTATED_CDS"/>
    <property type="molecule type" value="Genomic_DNA"/>
</dbReference>
<evidence type="ECO:0000313" key="8">
    <source>
        <dbReference type="Proteomes" id="UP000018468"/>
    </source>
</evidence>
<dbReference type="Proteomes" id="UP000018468">
    <property type="component" value="Linkage group LG4"/>
</dbReference>
<dbReference type="Gene3D" id="2.70.130.10">
    <property type="entry name" value="Mannose-6-phosphate receptor binding domain"/>
    <property type="match status" value="1"/>
</dbReference>
<dbReference type="CDD" id="cd00112">
    <property type="entry name" value="LDLa"/>
    <property type="match status" value="1"/>
</dbReference>
<keyword evidence="2" id="KW-0732">Signal</keyword>
<dbReference type="InterPro" id="IPR036607">
    <property type="entry name" value="PRKCSH"/>
</dbReference>
<dbReference type="SUPFAM" id="SSF57424">
    <property type="entry name" value="LDL receptor-like module"/>
    <property type="match status" value="2"/>
</dbReference>
<dbReference type="EMBL" id="AHAT01001837">
    <property type="status" value="NOT_ANNOTATED_CDS"/>
    <property type="molecule type" value="Genomic_DNA"/>
</dbReference>
<dbReference type="Gene3D" id="4.10.400.10">
    <property type="entry name" value="Low-density Lipoprotein Receptor"/>
    <property type="match status" value="1"/>
</dbReference>
<dbReference type="PANTHER" id="PTHR12630">
    <property type="entry name" value="N-LINKED OLIGOSACCHARIDE PROCESSING"/>
    <property type="match status" value="1"/>
</dbReference>
<dbReference type="eggNOG" id="KOG2397">
    <property type="taxonomic scope" value="Eukaryota"/>
</dbReference>
<dbReference type="InterPro" id="IPR009011">
    <property type="entry name" value="Man6P_isomerase_rcpt-bd_dom_sf"/>
</dbReference>
<dbReference type="GeneTree" id="ENSGT00510000047770"/>
<dbReference type="InterPro" id="IPR018247">
    <property type="entry name" value="EF_Hand_1_Ca_BS"/>
</dbReference>
<keyword evidence="8" id="KW-1185">Reference proteome</keyword>
<proteinExistence type="predicted"/>
<dbReference type="GeneID" id="102688851"/>
<feature type="domain" description="MRH" evidence="6">
    <location>
        <begin position="346"/>
        <end position="447"/>
    </location>
</feature>